<organism evidence="2 3">
    <name type="scientific">Drosophila lebanonensis</name>
    <name type="common">Fruit fly</name>
    <name type="synonym">Scaptodrosophila lebanonensis</name>
    <dbReference type="NCBI Taxonomy" id="7225"/>
    <lineage>
        <taxon>Eukaryota</taxon>
        <taxon>Metazoa</taxon>
        <taxon>Ecdysozoa</taxon>
        <taxon>Arthropoda</taxon>
        <taxon>Hexapoda</taxon>
        <taxon>Insecta</taxon>
        <taxon>Pterygota</taxon>
        <taxon>Neoptera</taxon>
        <taxon>Endopterygota</taxon>
        <taxon>Diptera</taxon>
        <taxon>Brachycera</taxon>
        <taxon>Muscomorpha</taxon>
        <taxon>Ephydroidea</taxon>
        <taxon>Drosophilidae</taxon>
        <taxon>Scaptodrosophila</taxon>
    </lineage>
</organism>
<dbReference type="GeneID" id="115631863"/>
<proteinExistence type="predicted"/>
<dbReference type="Proteomes" id="UP000504634">
    <property type="component" value="Unplaced"/>
</dbReference>
<evidence type="ECO:0000313" key="2">
    <source>
        <dbReference type="Proteomes" id="UP000504634"/>
    </source>
</evidence>
<accession>A0A6J2UBJ4</accession>
<name>A0A6J2UBJ4_DROLE</name>
<sequence length="127" mass="14025">MSLTTNALLKWVATVTASLLVTMHGADMIKTVNEESAERHASQQAESAVEPTQPYLMGSAKVSAALQNILSSDVNAAERSVYIRAMHNKSKQNYELGSEALNRTLEEIMMPKEEEKESRTFEPAVKI</sequence>
<dbReference type="AlphaFoldDB" id="A0A6J2UBJ4"/>
<evidence type="ECO:0000256" key="1">
    <source>
        <dbReference type="SAM" id="SignalP"/>
    </source>
</evidence>
<protein>
    <submittedName>
        <fullName evidence="3">Uncharacterized protein LOC115631863</fullName>
    </submittedName>
</protein>
<feature type="chain" id="PRO_5027050404" evidence="1">
    <location>
        <begin position="18"/>
        <end position="127"/>
    </location>
</feature>
<evidence type="ECO:0000313" key="3">
    <source>
        <dbReference type="RefSeq" id="XP_030384572.1"/>
    </source>
</evidence>
<keyword evidence="1" id="KW-0732">Signal</keyword>
<feature type="signal peptide" evidence="1">
    <location>
        <begin position="1"/>
        <end position="17"/>
    </location>
</feature>
<gene>
    <name evidence="3" type="primary">LOC115631863</name>
</gene>
<dbReference type="OrthoDB" id="7864472at2759"/>
<dbReference type="RefSeq" id="XP_030384572.1">
    <property type="nucleotide sequence ID" value="XM_030528712.1"/>
</dbReference>
<keyword evidence="2" id="KW-1185">Reference proteome</keyword>
<reference evidence="3" key="1">
    <citation type="submission" date="2025-08" db="UniProtKB">
        <authorList>
            <consortium name="RefSeq"/>
        </authorList>
    </citation>
    <scope>IDENTIFICATION</scope>
    <source>
        <strain evidence="3">11010-0011.00</strain>
        <tissue evidence="3">Whole body</tissue>
    </source>
</reference>